<dbReference type="EMBL" id="BJXJ01000044">
    <property type="protein sequence ID" value="GEM77225.1"/>
    <property type="molecule type" value="Genomic_DNA"/>
</dbReference>
<evidence type="ECO:0000313" key="3">
    <source>
        <dbReference type="Proteomes" id="UP000321922"/>
    </source>
</evidence>
<dbReference type="Proteomes" id="UP000321922">
    <property type="component" value="Unassembled WGS sequence"/>
</dbReference>
<accession>A0A511QIS4</accession>
<evidence type="ECO:0000313" key="2">
    <source>
        <dbReference type="EMBL" id="GEM77225.1"/>
    </source>
</evidence>
<protein>
    <recommendedName>
        <fullName evidence="4">Conjugal transfer protein</fullName>
    </recommendedName>
</protein>
<sequence>MDTITVENNHKSEAKRQLSREALLVSERNRYFFLLLACVGVIALLVMFCWYAFAKAEHNQEIAYVKLSPNGAWQVVEYQPQDEQLYFKTTVDALIERYTIARFKGDSSTIEADWGEASAFMSSDLKAYFLAKDGFDAWSKIDQLKKQNRNASIDIRYVEHYDKVDVHLSSGRADKALRTNVYFTRELSGAGQKTTKEALVLSLQWRLVDKTTLTNTPLSHLRVNPIGVEILKESLNKERRHEE</sequence>
<comment type="caution">
    <text evidence="2">The sequence shown here is derived from an EMBL/GenBank/DDBJ whole genome shotgun (WGS) entry which is preliminary data.</text>
</comment>
<proteinExistence type="predicted"/>
<keyword evidence="1" id="KW-0472">Membrane</keyword>
<keyword evidence="1" id="KW-0812">Transmembrane</keyword>
<gene>
    <name evidence="2" type="ORF">VSA01S_33370</name>
</gene>
<evidence type="ECO:0000256" key="1">
    <source>
        <dbReference type="SAM" id="Phobius"/>
    </source>
</evidence>
<name>A0A511QIS4_9VIBR</name>
<organism evidence="2 3">
    <name type="scientific">Vibrio sagamiensis NBRC 104589</name>
    <dbReference type="NCBI Taxonomy" id="1219064"/>
    <lineage>
        <taxon>Bacteria</taxon>
        <taxon>Pseudomonadati</taxon>
        <taxon>Pseudomonadota</taxon>
        <taxon>Gammaproteobacteria</taxon>
        <taxon>Vibrionales</taxon>
        <taxon>Vibrionaceae</taxon>
        <taxon>Vibrio</taxon>
    </lineage>
</organism>
<evidence type="ECO:0008006" key="4">
    <source>
        <dbReference type="Google" id="ProtNLM"/>
    </source>
</evidence>
<dbReference type="AlphaFoldDB" id="A0A511QIS4"/>
<keyword evidence="1" id="KW-1133">Transmembrane helix</keyword>
<keyword evidence="3" id="KW-1185">Reference proteome</keyword>
<reference evidence="2 3" key="1">
    <citation type="submission" date="2019-07" db="EMBL/GenBank/DDBJ databases">
        <title>Whole genome shotgun sequence of Vibrio sagamiensis NBRC 104589.</title>
        <authorList>
            <person name="Hosoyama A."/>
            <person name="Uohara A."/>
            <person name="Ohji S."/>
            <person name="Ichikawa N."/>
        </authorList>
    </citation>
    <scope>NUCLEOTIDE SEQUENCE [LARGE SCALE GENOMIC DNA]</scope>
    <source>
        <strain evidence="2 3">NBRC 104589</strain>
    </source>
</reference>
<dbReference type="Gene3D" id="3.10.450.230">
    <property type="entry name" value="VirB8 protein"/>
    <property type="match status" value="1"/>
</dbReference>
<dbReference type="RefSeq" id="WP_039981877.1">
    <property type="nucleotide sequence ID" value="NZ_BAOJ01000081.1"/>
</dbReference>
<feature type="transmembrane region" description="Helical" evidence="1">
    <location>
        <begin position="31"/>
        <end position="53"/>
    </location>
</feature>